<name>A0A444MSW7_9SPHI</name>
<proteinExistence type="predicted"/>
<dbReference type="RefSeq" id="WP_128532623.1">
    <property type="nucleotide sequence ID" value="NZ_SBIW01000002.1"/>
</dbReference>
<evidence type="ECO:0000259" key="2">
    <source>
        <dbReference type="Pfam" id="PF13649"/>
    </source>
</evidence>
<comment type="caution">
    <text evidence="3">The sequence shown here is derived from an EMBL/GenBank/DDBJ whole genome shotgun (WGS) entry which is preliminary data.</text>
</comment>
<accession>A0A444MSW7</accession>
<dbReference type="Gene3D" id="3.40.50.150">
    <property type="entry name" value="Vaccinia Virus protein VP39"/>
    <property type="match status" value="1"/>
</dbReference>
<feature type="domain" description="Methyltransferase" evidence="2">
    <location>
        <begin position="77"/>
        <end position="168"/>
    </location>
</feature>
<dbReference type="InterPro" id="IPR029063">
    <property type="entry name" value="SAM-dependent_MTases_sf"/>
</dbReference>
<dbReference type="Proteomes" id="UP000286701">
    <property type="component" value="Unassembled WGS sequence"/>
</dbReference>
<dbReference type="SUPFAM" id="SSF53335">
    <property type="entry name" value="S-adenosyl-L-methionine-dependent methyltransferases"/>
    <property type="match status" value="1"/>
</dbReference>
<dbReference type="AlphaFoldDB" id="A0A444MSW7"/>
<dbReference type="CDD" id="cd02440">
    <property type="entry name" value="AdoMet_MTases"/>
    <property type="match status" value="1"/>
</dbReference>
<reference evidence="3 4" key="1">
    <citation type="submission" date="2019-01" db="EMBL/GenBank/DDBJ databases">
        <title>Mucilaginibacter antarcticum sp. nov., isolated from antarctic soil.</title>
        <authorList>
            <person name="Yan Y.-Q."/>
            <person name="Du Z.-J."/>
        </authorList>
    </citation>
    <scope>NUCLEOTIDE SEQUENCE [LARGE SCALE GENOMIC DNA]</scope>
    <source>
        <strain evidence="3 4">F01003</strain>
    </source>
</reference>
<gene>
    <name evidence="3" type="ORF">EPL05_04790</name>
</gene>
<evidence type="ECO:0000256" key="1">
    <source>
        <dbReference type="ARBA" id="ARBA00022679"/>
    </source>
</evidence>
<organism evidence="3 4">
    <name type="scientific">Mucilaginibacter gilvus</name>
    <dbReference type="NCBI Taxonomy" id="2305909"/>
    <lineage>
        <taxon>Bacteria</taxon>
        <taxon>Pseudomonadati</taxon>
        <taxon>Bacteroidota</taxon>
        <taxon>Sphingobacteriia</taxon>
        <taxon>Sphingobacteriales</taxon>
        <taxon>Sphingobacteriaceae</taxon>
        <taxon>Mucilaginibacter</taxon>
    </lineage>
</organism>
<dbReference type="EMBL" id="SBIW01000002">
    <property type="protein sequence ID" value="RWY55695.1"/>
    <property type="molecule type" value="Genomic_DNA"/>
</dbReference>
<evidence type="ECO:0000313" key="3">
    <source>
        <dbReference type="EMBL" id="RWY55695.1"/>
    </source>
</evidence>
<keyword evidence="3" id="KW-0489">Methyltransferase</keyword>
<evidence type="ECO:0000313" key="4">
    <source>
        <dbReference type="Proteomes" id="UP000286701"/>
    </source>
</evidence>
<keyword evidence="1 3" id="KW-0808">Transferase</keyword>
<dbReference type="PANTHER" id="PTHR43861">
    <property type="entry name" value="TRANS-ACONITATE 2-METHYLTRANSFERASE-RELATED"/>
    <property type="match status" value="1"/>
</dbReference>
<dbReference type="OrthoDB" id="9800454at2"/>
<protein>
    <submittedName>
        <fullName evidence="3">Class I SAM-dependent methyltransferase</fullName>
    </submittedName>
</protein>
<sequence>MPQQEMYILPALETEPDFEALYLGVRGLEQRIYTDEQLRQLPQIAPSHVHYKEWQIRKRSSERLVTYLAKKKKPLAILEIGCGNGWLAAKLAGIKEAHIFALDVNEVELEQAKRVFKKSNLQFFEGDFSDQYFVGLKFDVIVFAAAIQYFSPLQNTLAEMLQYLAEDGEIHLIDTNFYTQQTVEGAKRGTHDYYQKLGYPQLAAHYFHHRLDELAGLNYKVLVNPNSLKNRLLKDSPFYWVKINKSVA</sequence>
<keyword evidence="4" id="KW-1185">Reference proteome</keyword>
<dbReference type="GO" id="GO:0032259">
    <property type="term" value="P:methylation"/>
    <property type="evidence" value="ECO:0007669"/>
    <property type="project" value="UniProtKB-KW"/>
</dbReference>
<dbReference type="PANTHER" id="PTHR43861:SF3">
    <property type="entry name" value="PUTATIVE (AFU_ORTHOLOGUE AFUA_2G14390)-RELATED"/>
    <property type="match status" value="1"/>
</dbReference>
<dbReference type="Pfam" id="PF13649">
    <property type="entry name" value="Methyltransf_25"/>
    <property type="match status" value="1"/>
</dbReference>
<dbReference type="InterPro" id="IPR041698">
    <property type="entry name" value="Methyltransf_25"/>
</dbReference>
<dbReference type="GO" id="GO:0008168">
    <property type="term" value="F:methyltransferase activity"/>
    <property type="evidence" value="ECO:0007669"/>
    <property type="project" value="UniProtKB-KW"/>
</dbReference>